<accession>A0A2P0VNH9</accession>
<name>A0A2P0VNH9_9VIRU</name>
<dbReference type="EMBL" id="KY322437">
    <property type="protein sequence ID" value="AUF82462.1"/>
    <property type="molecule type" value="Genomic_DNA"/>
</dbReference>
<evidence type="ECO:0000313" key="2">
    <source>
        <dbReference type="Proteomes" id="UP000244773"/>
    </source>
</evidence>
<dbReference type="Proteomes" id="UP000244773">
    <property type="component" value="Segment"/>
</dbReference>
<reference evidence="1" key="1">
    <citation type="journal article" date="2018" name="Virology">
        <title>A giant virus infecting green algae encodes key fermentation genes.</title>
        <authorList>
            <person name="Schvarcz C.R."/>
            <person name="Steward G.F."/>
        </authorList>
    </citation>
    <scope>NUCLEOTIDE SEQUENCE [LARGE SCALE GENOMIC DNA]</scope>
</reference>
<dbReference type="GO" id="GO:0016740">
    <property type="term" value="F:transferase activity"/>
    <property type="evidence" value="ECO:0007669"/>
    <property type="project" value="UniProtKB-KW"/>
</dbReference>
<keyword evidence="2" id="KW-1185">Reference proteome</keyword>
<organism evidence="1">
    <name type="scientific">Tetraselmis virus 1</name>
    <dbReference type="NCBI Taxonomy" id="2060617"/>
    <lineage>
        <taxon>Viruses</taxon>
        <taxon>Varidnaviria</taxon>
        <taxon>Bamfordvirae</taxon>
        <taxon>Nucleocytoviricota</taxon>
        <taxon>Megaviricetes</taxon>
        <taxon>Imitervirales</taxon>
        <taxon>Allomimiviridae</taxon>
        <taxon>Oceanusvirus</taxon>
        <taxon>Oceanusvirus kaneohense</taxon>
    </lineage>
</organism>
<dbReference type="SUPFAM" id="SSF53448">
    <property type="entry name" value="Nucleotide-diphospho-sugar transferases"/>
    <property type="match status" value="1"/>
</dbReference>
<evidence type="ECO:0000313" key="1">
    <source>
        <dbReference type="EMBL" id="AUF82462.1"/>
    </source>
</evidence>
<sequence length="263" mass="31231">MFPDENTPLKIFVGFDSNEPIAYDVVRHSIYRHAKKKTKVIPLRLTDMKSLNIYWREKDPKQNTEFTYLRFLVPHLCEYKGWAVFIDDDFLCLDDPTKILDHADPTKAVCVVKHDYKPTSATKLAGVSQEVYPRKNWSSCILYNCSHPSNRVMTPEFVNKHEGYKYHRFFWLKDKEIGDLNYKFNFLTPWYEKPKSNPVFVHYTEGGPWYPDYRNCESTLYKEEWEEELKMYESTLSTPRVLGLHELVSFKGNPIREGYSRKP</sequence>
<dbReference type="Gene3D" id="3.90.550.10">
    <property type="entry name" value="Spore Coat Polysaccharide Biosynthesis Protein SpsA, Chain A"/>
    <property type="match status" value="1"/>
</dbReference>
<protein>
    <submittedName>
        <fullName evidence="1">Putative glycosyltransferase</fullName>
    </submittedName>
</protein>
<dbReference type="InterPro" id="IPR029044">
    <property type="entry name" value="Nucleotide-diphossugar_trans"/>
</dbReference>
<dbReference type="PANTHER" id="PTHR35105">
    <property type="entry name" value="EXPRESSED PROTEIN"/>
    <property type="match status" value="1"/>
</dbReference>
<proteinExistence type="predicted"/>
<dbReference type="PANTHER" id="PTHR35105:SF2">
    <property type="entry name" value="PROTEIN CDI"/>
    <property type="match status" value="1"/>
</dbReference>
<gene>
    <name evidence="1" type="ORF">TetV_370</name>
</gene>
<keyword evidence="1" id="KW-0808">Transferase</keyword>